<sequence>MCGLQPDFLDDKFQKRRYLTCRGPGQQKENFIEHDKFEELKKEILKELAKNAPKLLKKKKREVQDVGQNGFTKKDLKNQLHQLGFVKTFPNIGQYLDKAYNKAVEEKKGSVLRTFDMVKALKMCQIICVSGRIGKVIELLHEKGGCKRVWMDCNRCVEDPVPMEH</sequence>
<dbReference type="InParanoid" id="G0NHU1"/>
<organism evidence="2">
    <name type="scientific">Caenorhabditis brenneri</name>
    <name type="common">Nematode worm</name>
    <dbReference type="NCBI Taxonomy" id="135651"/>
    <lineage>
        <taxon>Eukaryota</taxon>
        <taxon>Metazoa</taxon>
        <taxon>Ecdysozoa</taxon>
        <taxon>Nematoda</taxon>
        <taxon>Chromadorea</taxon>
        <taxon>Rhabditida</taxon>
        <taxon>Rhabditina</taxon>
        <taxon>Rhabditomorpha</taxon>
        <taxon>Rhabditoidea</taxon>
        <taxon>Rhabditidae</taxon>
        <taxon>Peloderinae</taxon>
        <taxon>Caenorhabditis</taxon>
    </lineage>
</organism>
<keyword evidence="2" id="KW-1185">Reference proteome</keyword>
<dbReference type="PANTHER" id="PTHR21447:SF13">
    <property type="entry name" value="RING-TYPE DOMAIN-CONTAINING PROTEIN"/>
    <property type="match status" value="1"/>
</dbReference>
<accession>G0NHU1</accession>
<dbReference type="GO" id="GO:0045087">
    <property type="term" value="P:innate immune response"/>
    <property type="evidence" value="ECO:0007669"/>
    <property type="project" value="TreeGrafter"/>
</dbReference>
<evidence type="ECO:0000313" key="1">
    <source>
        <dbReference type="EMBL" id="EGT31567.1"/>
    </source>
</evidence>
<dbReference type="Proteomes" id="UP000008068">
    <property type="component" value="Unassembled WGS sequence"/>
</dbReference>
<dbReference type="OMA" id="RCVEDPV"/>
<dbReference type="EMBL" id="GL379886">
    <property type="protein sequence ID" value="EGT31567.1"/>
    <property type="molecule type" value="Genomic_DNA"/>
</dbReference>
<proteinExistence type="predicted"/>
<dbReference type="GO" id="GO:0045121">
    <property type="term" value="C:membrane raft"/>
    <property type="evidence" value="ECO:0007669"/>
    <property type="project" value="TreeGrafter"/>
</dbReference>
<evidence type="ECO:0000313" key="2">
    <source>
        <dbReference type="Proteomes" id="UP000008068"/>
    </source>
</evidence>
<reference evidence="2" key="1">
    <citation type="submission" date="2011-07" db="EMBL/GenBank/DDBJ databases">
        <authorList>
            <consortium name="Caenorhabditis brenneri Sequencing and Analysis Consortium"/>
            <person name="Wilson R.K."/>
        </authorList>
    </citation>
    <scope>NUCLEOTIDE SEQUENCE [LARGE SCALE GENOMIC DNA]</scope>
    <source>
        <strain evidence="2">PB2801</strain>
    </source>
</reference>
<dbReference type="PANTHER" id="PTHR21447">
    <property type="entry name" value="RING-TYPE DOMAIN-CONTAINING PROTEIN-RELATED"/>
    <property type="match status" value="1"/>
</dbReference>
<dbReference type="AlphaFoldDB" id="G0NHU1"/>
<protein>
    <submittedName>
        <fullName evidence="1">Uncharacterized protein</fullName>
    </submittedName>
</protein>
<gene>
    <name evidence="1" type="ORF">CAEBREN_01831</name>
</gene>
<name>G0NHU1_CAEBE</name>
<dbReference type="HOGENOM" id="CLU_1612256_0_0_1"/>